<protein>
    <submittedName>
        <fullName evidence="3">Uncharacterized protein</fullName>
    </submittedName>
</protein>
<name>A0A9Q3U7T4_VIBPH</name>
<sequence>MEQRWVFQKLVKKPTDGSLDLIGYIAYALYKAKKDELATNLRESNTPEDIIDRRLKEFHDNTLLTPRECDSLRENAEQILNSGIDAALSSLEETLNNDMTIAIDKVKNDFARKESQLQKERTEFEKKRQSTRTALRKEESRKLLAAAKEAVLPTKRERVIDWVLNGFSGIVATFILGVIVFGGAAMFSSQETKQQLLENVVRWAANTSTSNPFPDVSTEPTITNQAGKPSQTPSKPTQ</sequence>
<feature type="region of interest" description="Disordered" evidence="1">
    <location>
        <begin position="208"/>
        <end position="238"/>
    </location>
</feature>
<evidence type="ECO:0000313" key="4">
    <source>
        <dbReference type="Proteomes" id="UP000726777"/>
    </source>
</evidence>
<accession>A0A9Q3U7T4</accession>
<dbReference type="AlphaFoldDB" id="A0A9Q3U7T4"/>
<dbReference type="RefSeq" id="WP_228085578.1">
    <property type="nucleotide sequence ID" value="NZ_JACVHL010000002.1"/>
</dbReference>
<evidence type="ECO:0000256" key="2">
    <source>
        <dbReference type="SAM" id="Phobius"/>
    </source>
</evidence>
<evidence type="ECO:0000256" key="1">
    <source>
        <dbReference type="SAM" id="MobiDB-lite"/>
    </source>
</evidence>
<proteinExistence type="predicted"/>
<reference evidence="3" key="1">
    <citation type="submission" date="2020-09" db="EMBL/GenBank/DDBJ databases">
        <title>Genome sequence of Vibrio parahaemolyticus isolates.</title>
        <authorList>
            <person name="Hammerl J.A."/>
            <person name="Strauch E."/>
        </authorList>
    </citation>
    <scope>NUCLEOTIDE SEQUENCE</scope>
    <source>
        <strain evidence="3">17-VB00146</strain>
    </source>
</reference>
<comment type="caution">
    <text evidence="3">The sequence shown here is derived from an EMBL/GenBank/DDBJ whole genome shotgun (WGS) entry which is preliminary data.</text>
</comment>
<dbReference type="EMBL" id="JACVHL010000002">
    <property type="protein sequence ID" value="MCC3803904.1"/>
    <property type="molecule type" value="Genomic_DNA"/>
</dbReference>
<evidence type="ECO:0000313" key="3">
    <source>
        <dbReference type="EMBL" id="MCC3803904.1"/>
    </source>
</evidence>
<keyword evidence="2" id="KW-1133">Transmembrane helix</keyword>
<organism evidence="3 4">
    <name type="scientific">Vibrio parahaemolyticus</name>
    <dbReference type="NCBI Taxonomy" id="670"/>
    <lineage>
        <taxon>Bacteria</taxon>
        <taxon>Pseudomonadati</taxon>
        <taxon>Pseudomonadota</taxon>
        <taxon>Gammaproteobacteria</taxon>
        <taxon>Vibrionales</taxon>
        <taxon>Vibrionaceae</taxon>
        <taxon>Vibrio</taxon>
    </lineage>
</organism>
<gene>
    <name evidence="3" type="ORF">IB292_02525</name>
</gene>
<keyword evidence="2" id="KW-0812">Transmembrane</keyword>
<dbReference type="Proteomes" id="UP000726777">
    <property type="component" value="Unassembled WGS sequence"/>
</dbReference>
<keyword evidence="2" id="KW-0472">Membrane</keyword>
<feature type="transmembrane region" description="Helical" evidence="2">
    <location>
        <begin position="162"/>
        <end position="187"/>
    </location>
</feature>